<gene>
    <name evidence="2" type="ordered locus">Mrub_0532</name>
</gene>
<dbReference type="RefSeq" id="WP_013012826.1">
    <property type="nucleotide sequence ID" value="NC_013946.1"/>
</dbReference>
<name>A0A806CPT2_MEIRD</name>
<sequence length="291" mass="31413">MRRLALAAVAFWGLGWACTLSIETNPQGGVTGPTTVTITVRAGATAERLTLSLKQEGRWGDWVTSWQWSQTSTGSVSLPVNFSMNGQYILTASADLCGQPAIAQSRFTVMIPWTIGGGALGWLLWREAEATNYIKGLANDVNGGQPMFIEGLVTGLAEPVRAILRDYLVKGYLNRDQRYPPACSGLCYAIAPVQMRLYAVQGVGGLFQQGWAGLGLYGGLRDSRSYELGTKGVAGVLIVRGYRHDYILLSARGDFSDAEITVVEMPKGGSELFRKALSLNALQQGAREVMP</sequence>
<dbReference type="KEGG" id="mrb:Mrub_0532"/>
<evidence type="ECO:0000256" key="1">
    <source>
        <dbReference type="SAM" id="SignalP"/>
    </source>
</evidence>
<evidence type="ECO:0000313" key="3">
    <source>
        <dbReference type="Proteomes" id="UP000006655"/>
    </source>
</evidence>
<organism evidence="2 3">
    <name type="scientific">Meiothermus ruber (strain ATCC 35948 / DSM 1279 / VKM B-1258 / 21)</name>
    <name type="common">Thermus ruber</name>
    <dbReference type="NCBI Taxonomy" id="504728"/>
    <lineage>
        <taxon>Bacteria</taxon>
        <taxon>Thermotogati</taxon>
        <taxon>Deinococcota</taxon>
        <taxon>Deinococci</taxon>
        <taxon>Thermales</taxon>
        <taxon>Thermaceae</taxon>
        <taxon>Meiothermus</taxon>
    </lineage>
</organism>
<feature type="chain" id="PRO_5033006568" description="PKD domain-containing protein" evidence="1">
    <location>
        <begin position="18"/>
        <end position="291"/>
    </location>
</feature>
<keyword evidence="3" id="KW-1185">Reference proteome</keyword>
<evidence type="ECO:0000313" key="2">
    <source>
        <dbReference type="EMBL" id="ADD27307.1"/>
    </source>
</evidence>
<accession>A0A806CPT2</accession>
<keyword evidence="1" id="KW-0732">Signal</keyword>
<dbReference type="EMBL" id="CP001743">
    <property type="protein sequence ID" value="ADD27307.1"/>
    <property type="molecule type" value="Genomic_DNA"/>
</dbReference>
<evidence type="ECO:0008006" key="4">
    <source>
        <dbReference type="Google" id="ProtNLM"/>
    </source>
</evidence>
<dbReference type="Proteomes" id="UP000006655">
    <property type="component" value="Chromosome"/>
</dbReference>
<reference evidence="2 3" key="1">
    <citation type="journal article" date="2010" name="Stand. Genomic Sci.">
        <title>Complete genome sequence of Meiothermus ruber type strain (21).</title>
        <authorList>
            <person name="Tindall B.J."/>
            <person name="Sikorski J."/>
            <person name="Lucas S."/>
            <person name="Goltsman E."/>
            <person name="Copeland A."/>
            <person name="Glavina Del Rio T."/>
            <person name="Nolan M."/>
            <person name="Tice H."/>
            <person name="Cheng J.F."/>
            <person name="Han C."/>
            <person name="Pitluck S."/>
            <person name="Liolios K."/>
            <person name="Ivanova N."/>
            <person name="Mavromatis K."/>
            <person name="Ovchinnikova G."/>
            <person name="Pati A."/>
            <person name="Fahnrich R."/>
            <person name="Goodwin L."/>
            <person name="Chen A."/>
            <person name="Palaniappan K."/>
            <person name="Land M."/>
            <person name="Hauser L."/>
            <person name="Chang Y.J."/>
            <person name="Jeffries C.D."/>
            <person name="Rohde M."/>
            <person name="Goker M."/>
            <person name="Woyke T."/>
            <person name="Bristow J."/>
            <person name="Eisen J.A."/>
            <person name="Markowitz V."/>
            <person name="Hugenholtz P."/>
            <person name="Kyrpides N.C."/>
            <person name="Klenk H.P."/>
            <person name="Lapidus A."/>
        </authorList>
    </citation>
    <scope>NUCLEOTIDE SEQUENCE [LARGE SCALE GENOMIC DNA]</scope>
    <source>
        <strain evidence="3">ATCC 35948 / DSM 1279 / VKM B-1258 / 21</strain>
    </source>
</reference>
<feature type="signal peptide" evidence="1">
    <location>
        <begin position="1"/>
        <end position="17"/>
    </location>
</feature>
<protein>
    <recommendedName>
        <fullName evidence="4">PKD domain-containing protein</fullName>
    </recommendedName>
</protein>
<dbReference type="AlphaFoldDB" id="A0A806CPT2"/>
<proteinExistence type="predicted"/>